<dbReference type="InterPro" id="IPR003658">
    <property type="entry name" value="Anti-sigma_ant"/>
</dbReference>
<dbReference type="GO" id="GO:0043856">
    <property type="term" value="F:anti-sigma factor antagonist activity"/>
    <property type="evidence" value="ECO:0007669"/>
    <property type="project" value="InterPro"/>
</dbReference>
<comment type="similarity">
    <text evidence="1 2">Belongs to the anti-sigma-factor antagonist family.</text>
</comment>
<dbReference type="OrthoDB" id="3481860at2"/>
<dbReference type="SUPFAM" id="SSF52091">
    <property type="entry name" value="SpoIIaa-like"/>
    <property type="match status" value="1"/>
</dbReference>
<dbReference type="CDD" id="cd07043">
    <property type="entry name" value="STAS_anti-anti-sigma_factors"/>
    <property type="match status" value="1"/>
</dbReference>
<dbReference type="PANTHER" id="PTHR33495:SF2">
    <property type="entry name" value="ANTI-SIGMA FACTOR ANTAGONIST TM_1081-RELATED"/>
    <property type="match status" value="1"/>
</dbReference>
<name>A0A1U9R0Q2_STRNV</name>
<accession>A0A1U9R0Q2</accession>
<protein>
    <recommendedName>
        <fullName evidence="2">Anti-sigma factor antagonist</fullName>
    </recommendedName>
</protein>
<dbReference type="PANTHER" id="PTHR33495">
    <property type="entry name" value="ANTI-SIGMA FACTOR ANTAGONIST TM_1081-RELATED-RELATED"/>
    <property type="match status" value="1"/>
</dbReference>
<dbReference type="NCBIfam" id="TIGR00377">
    <property type="entry name" value="ant_ant_sig"/>
    <property type="match status" value="1"/>
</dbReference>
<dbReference type="AlphaFoldDB" id="A0A1U9R0Q2"/>
<dbReference type="Proteomes" id="UP000189677">
    <property type="component" value="Chromosome"/>
</dbReference>
<keyword evidence="5" id="KW-1185">Reference proteome</keyword>
<dbReference type="Gene3D" id="3.30.750.24">
    <property type="entry name" value="STAS domain"/>
    <property type="match status" value="1"/>
</dbReference>
<dbReference type="InterPro" id="IPR002645">
    <property type="entry name" value="STAS_dom"/>
</dbReference>
<evidence type="ECO:0000256" key="1">
    <source>
        <dbReference type="ARBA" id="ARBA00009013"/>
    </source>
</evidence>
<dbReference type="InterPro" id="IPR058548">
    <property type="entry name" value="MlaB-like_STAS"/>
</dbReference>
<sequence length="119" mass="12741">MTEPLTLHTRTTAAGNVIELTGDLDHHITPQVLNVLPELDLRPGQQLVIDLGGITFCDSTGISVLIAARNHTLSANATIALAAVPDRMSRIIRVVGLDQLFPTHLTAHDAETAWHPTPG</sequence>
<evidence type="ECO:0000313" key="4">
    <source>
        <dbReference type="EMBL" id="AQU70074.1"/>
    </source>
</evidence>
<dbReference type="KEGG" id="snw:BBN63_31750"/>
<dbReference type="EMBL" id="CP018047">
    <property type="protein sequence ID" value="AQU70074.1"/>
    <property type="molecule type" value="Genomic_DNA"/>
</dbReference>
<dbReference type="PROSITE" id="PS50801">
    <property type="entry name" value="STAS"/>
    <property type="match status" value="1"/>
</dbReference>
<organism evidence="4 5">
    <name type="scientific">Streptomyces niveus</name>
    <name type="common">Streptomyces spheroides</name>
    <dbReference type="NCBI Taxonomy" id="193462"/>
    <lineage>
        <taxon>Bacteria</taxon>
        <taxon>Bacillati</taxon>
        <taxon>Actinomycetota</taxon>
        <taxon>Actinomycetes</taxon>
        <taxon>Kitasatosporales</taxon>
        <taxon>Streptomycetaceae</taxon>
        <taxon>Streptomyces</taxon>
    </lineage>
</organism>
<dbReference type="Pfam" id="PF13466">
    <property type="entry name" value="STAS_2"/>
    <property type="match status" value="1"/>
</dbReference>
<dbReference type="RefSeq" id="WP_078078749.1">
    <property type="nucleotide sequence ID" value="NZ_CP018047.1"/>
</dbReference>
<evidence type="ECO:0000256" key="2">
    <source>
        <dbReference type="RuleBase" id="RU003749"/>
    </source>
</evidence>
<gene>
    <name evidence="4" type="ORF">BBN63_31750</name>
</gene>
<dbReference type="InterPro" id="IPR036513">
    <property type="entry name" value="STAS_dom_sf"/>
</dbReference>
<evidence type="ECO:0000259" key="3">
    <source>
        <dbReference type="PROSITE" id="PS50801"/>
    </source>
</evidence>
<feature type="domain" description="STAS" evidence="3">
    <location>
        <begin position="17"/>
        <end position="114"/>
    </location>
</feature>
<reference evidence="4 5" key="1">
    <citation type="submission" date="2016-11" db="EMBL/GenBank/DDBJ databases">
        <title>Complete genome sequence of Streptomyces niveus SCSIO 3406.</title>
        <authorList>
            <person name="Zhu Q."/>
            <person name="Cheng W."/>
            <person name="Song Y."/>
            <person name="Li Q."/>
            <person name="Ju J."/>
        </authorList>
    </citation>
    <scope>NUCLEOTIDE SEQUENCE [LARGE SCALE GENOMIC DNA]</scope>
    <source>
        <strain evidence="4 5">SCSIO 3406</strain>
    </source>
</reference>
<proteinExistence type="inferred from homology"/>
<evidence type="ECO:0000313" key="5">
    <source>
        <dbReference type="Proteomes" id="UP000189677"/>
    </source>
</evidence>